<proteinExistence type="predicted"/>
<organism evidence="1 2">
    <name type="scientific">Candidatus Falkowbacteria bacterium CG10_big_fil_rev_8_21_14_0_10_43_10</name>
    <dbReference type="NCBI Taxonomy" id="1974567"/>
    <lineage>
        <taxon>Bacteria</taxon>
        <taxon>Candidatus Falkowiibacteriota</taxon>
    </lineage>
</organism>
<protein>
    <submittedName>
        <fullName evidence="1">Uncharacterized protein</fullName>
    </submittedName>
</protein>
<gene>
    <name evidence="1" type="ORF">COT99_04045</name>
</gene>
<name>A0A2H0V164_9BACT</name>
<reference evidence="2" key="1">
    <citation type="submission" date="2017-09" db="EMBL/GenBank/DDBJ databases">
        <title>Depth-based differentiation of microbial function through sediment-hosted aquifers and enrichment of novel symbionts in the deep terrestrial subsurface.</title>
        <authorList>
            <person name="Probst A.J."/>
            <person name="Ladd B."/>
            <person name="Jarett J.K."/>
            <person name="Geller-Mcgrath D.E."/>
            <person name="Sieber C.M.K."/>
            <person name="Emerson J.B."/>
            <person name="Anantharaman K."/>
            <person name="Thomas B.C."/>
            <person name="Malmstrom R."/>
            <person name="Stieglmeier M."/>
            <person name="Klingl A."/>
            <person name="Woyke T."/>
            <person name="Ryan C.M."/>
            <person name="Banfield J.F."/>
        </authorList>
    </citation>
    <scope>NUCLEOTIDE SEQUENCE [LARGE SCALE GENOMIC DNA]</scope>
</reference>
<comment type="caution">
    <text evidence="1">The sequence shown here is derived from an EMBL/GenBank/DDBJ whole genome shotgun (WGS) entry which is preliminary data.</text>
</comment>
<dbReference type="Proteomes" id="UP000228626">
    <property type="component" value="Unassembled WGS sequence"/>
</dbReference>
<evidence type="ECO:0000313" key="2">
    <source>
        <dbReference type="Proteomes" id="UP000228626"/>
    </source>
</evidence>
<accession>A0A2H0V164</accession>
<dbReference type="AlphaFoldDB" id="A0A2H0V164"/>
<sequence length="71" mass="8438">MSSQKAVSFFKNLDYIRYIFFNLHIPQPKSCFNMEQIGPKSPIKVLASKNFFHFRITMAKIQKNIFIRIQP</sequence>
<dbReference type="EMBL" id="PFAR01000048">
    <property type="protein sequence ID" value="PIR92834.1"/>
    <property type="molecule type" value="Genomic_DNA"/>
</dbReference>
<evidence type="ECO:0000313" key="1">
    <source>
        <dbReference type="EMBL" id="PIR92834.1"/>
    </source>
</evidence>